<evidence type="ECO:0000256" key="11">
    <source>
        <dbReference type="ARBA" id="ARBA00056802"/>
    </source>
</evidence>
<dbReference type="Gene3D" id="3.90.70.10">
    <property type="entry name" value="Cysteine proteinases"/>
    <property type="match status" value="1"/>
</dbReference>
<dbReference type="PRINTS" id="PR00705">
    <property type="entry name" value="PAPAIN"/>
</dbReference>
<dbReference type="InterPro" id="IPR038765">
    <property type="entry name" value="Papain-like_cys_pep_sf"/>
</dbReference>
<proteinExistence type="inferred from homology"/>
<keyword evidence="16" id="KW-1185">Reference proteome</keyword>
<evidence type="ECO:0000259" key="14">
    <source>
        <dbReference type="SMART" id="SM00645"/>
    </source>
</evidence>
<dbReference type="Ensembl" id="ENSCSET00000007126.1">
    <property type="protein sequence ID" value="ENSCSEP00000007051.1"/>
    <property type="gene ID" value="ENSCSEG00000004552.1"/>
</dbReference>
<evidence type="ECO:0000256" key="1">
    <source>
        <dbReference type="ARBA" id="ARBA00001594"/>
    </source>
</evidence>
<feature type="domain" description="Peptidase C1A papain C-terminal" evidence="14">
    <location>
        <begin position="55"/>
        <end position="285"/>
    </location>
</feature>
<keyword evidence="7" id="KW-0788">Thiol protease</keyword>
<dbReference type="GeneTree" id="ENSGT00940000155569"/>
<reference evidence="15" key="2">
    <citation type="submission" date="2025-08" db="UniProtKB">
        <authorList>
            <consortium name="Ensembl"/>
        </authorList>
    </citation>
    <scope>IDENTIFICATION</scope>
</reference>
<name>A0A3P8V1V4_CYNSE</name>
<dbReference type="STRING" id="244447.ENSCSEP00000007051"/>
<evidence type="ECO:0000313" key="16">
    <source>
        <dbReference type="Proteomes" id="UP000265120"/>
    </source>
</evidence>
<dbReference type="SUPFAM" id="SSF54001">
    <property type="entry name" value="Cysteine proteinases"/>
    <property type="match status" value="1"/>
</dbReference>
<evidence type="ECO:0000313" key="15">
    <source>
        <dbReference type="Ensembl" id="ENSCSEP00000007051.1"/>
    </source>
</evidence>
<keyword evidence="5 13" id="KW-0732">Signal</keyword>
<feature type="chain" id="PRO_5018648467" description="Cathepsin Z" evidence="13">
    <location>
        <begin position="19"/>
        <end position="347"/>
    </location>
</feature>
<keyword evidence="8" id="KW-0865">Zymogen</keyword>
<evidence type="ECO:0000256" key="5">
    <source>
        <dbReference type="ARBA" id="ARBA00022729"/>
    </source>
</evidence>
<keyword evidence="6" id="KW-0378">Hydrolase</keyword>
<reference evidence="15 16" key="1">
    <citation type="journal article" date="2014" name="Nat. Genet.">
        <title>Whole-genome sequence of a flatfish provides insights into ZW sex chromosome evolution and adaptation to a benthic lifestyle.</title>
        <authorList>
            <person name="Chen S."/>
            <person name="Zhang G."/>
            <person name="Shao C."/>
            <person name="Huang Q."/>
            <person name="Liu G."/>
            <person name="Zhang P."/>
            <person name="Song W."/>
            <person name="An N."/>
            <person name="Chalopin D."/>
            <person name="Volff J.N."/>
            <person name="Hong Y."/>
            <person name="Li Q."/>
            <person name="Sha Z."/>
            <person name="Zhou H."/>
            <person name="Xie M."/>
            <person name="Yu Q."/>
            <person name="Liu Y."/>
            <person name="Xiang H."/>
            <person name="Wang N."/>
            <person name="Wu K."/>
            <person name="Yang C."/>
            <person name="Zhou Q."/>
            <person name="Liao X."/>
            <person name="Yang L."/>
            <person name="Hu Q."/>
            <person name="Zhang J."/>
            <person name="Meng L."/>
            <person name="Jin L."/>
            <person name="Tian Y."/>
            <person name="Lian J."/>
            <person name="Yang J."/>
            <person name="Miao G."/>
            <person name="Liu S."/>
            <person name="Liang Z."/>
            <person name="Yan F."/>
            <person name="Li Y."/>
            <person name="Sun B."/>
            <person name="Zhang H."/>
            <person name="Zhang J."/>
            <person name="Zhu Y."/>
            <person name="Du M."/>
            <person name="Zhao Y."/>
            <person name="Schartl M."/>
            <person name="Tang Q."/>
            <person name="Wang J."/>
        </authorList>
    </citation>
    <scope>NUCLEOTIDE SEQUENCE</scope>
</reference>
<comment type="similarity">
    <text evidence="2">Belongs to the peptidase C1 family.</text>
</comment>
<evidence type="ECO:0000256" key="4">
    <source>
        <dbReference type="ARBA" id="ARBA00022670"/>
    </source>
</evidence>
<evidence type="ECO:0000256" key="9">
    <source>
        <dbReference type="ARBA" id="ARBA00023157"/>
    </source>
</evidence>
<dbReference type="Proteomes" id="UP000265120">
    <property type="component" value="Chromosome 15"/>
</dbReference>
<dbReference type="EC" id="3.4.18.1" evidence="3"/>
<keyword evidence="10" id="KW-0325">Glycoprotein</keyword>
<dbReference type="SMART" id="SM00645">
    <property type="entry name" value="Pept_C1"/>
    <property type="match status" value="1"/>
</dbReference>
<dbReference type="InterPro" id="IPR033157">
    <property type="entry name" value="CTSZ"/>
</dbReference>
<evidence type="ECO:0000256" key="8">
    <source>
        <dbReference type="ARBA" id="ARBA00023145"/>
    </source>
</evidence>
<dbReference type="GO" id="GO:0016807">
    <property type="term" value="F:cysteine-type carboxypeptidase activity"/>
    <property type="evidence" value="ECO:0007669"/>
    <property type="project" value="UniProtKB-EC"/>
</dbReference>
<evidence type="ECO:0000256" key="12">
    <source>
        <dbReference type="ARBA" id="ARBA00072061"/>
    </source>
</evidence>
<reference evidence="15" key="3">
    <citation type="submission" date="2025-09" db="UniProtKB">
        <authorList>
            <consortium name="Ensembl"/>
        </authorList>
    </citation>
    <scope>IDENTIFICATION</scope>
</reference>
<evidence type="ECO:0000256" key="10">
    <source>
        <dbReference type="ARBA" id="ARBA00023180"/>
    </source>
</evidence>
<dbReference type="FunFam" id="3.90.70.10:FF:000060">
    <property type="entry name" value="Cathepsin Z"/>
    <property type="match status" value="1"/>
</dbReference>
<dbReference type="Pfam" id="PF00112">
    <property type="entry name" value="Peptidase_C1"/>
    <property type="match status" value="1"/>
</dbReference>
<comment type="catalytic activity">
    <reaction evidence="1">
        <text>Release of C-terminal amino acid residues with broad specificity, but lacks action on C-terminal proline. Shows weak endopeptidase activity.</text>
        <dbReference type="EC" id="3.4.18.1"/>
    </reaction>
</comment>
<feature type="signal peptide" evidence="13">
    <location>
        <begin position="1"/>
        <end position="18"/>
    </location>
</feature>
<accession>A0A3P8V1V4</accession>
<organism evidence="15 16">
    <name type="scientific">Cynoglossus semilaevis</name>
    <name type="common">Tongue sole</name>
    <dbReference type="NCBI Taxonomy" id="244447"/>
    <lineage>
        <taxon>Eukaryota</taxon>
        <taxon>Metazoa</taxon>
        <taxon>Chordata</taxon>
        <taxon>Craniata</taxon>
        <taxon>Vertebrata</taxon>
        <taxon>Euteleostomi</taxon>
        <taxon>Actinopterygii</taxon>
        <taxon>Neopterygii</taxon>
        <taxon>Teleostei</taxon>
        <taxon>Neoteleostei</taxon>
        <taxon>Acanthomorphata</taxon>
        <taxon>Carangaria</taxon>
        <taxon>Pleuronectiformes</taxon>
        <taxon>Pleuronectoidei</taxon>
        <taxon>Cynoglossidae</taxon>
        <taxon>Cynoglossinae</taxon>
        <taxon>Cynoglossus</taxon>
    </lineage>
</organism>
<dbReference type="InterPro" id="IPR000668">
    <property type="entry name" value="Peptidase_C1A_C"/>
</dbReference>
<dbReference type="InterPro" id="IPR025661">
    <property type="entry name" value="Pept_asp_AS"/>
</dbReference>
<evidence type="ECO:0000256" key="13">
    <source>
        <dbReference type="SAM" id="SignalP"/>
    </source>
</evidence>
<comment type="function">
    <text evidence="11">Exhibits carboxy-monopeptidase as well as carboxy-dipeptidase activity. Capable of producing kinin potentiating peptides.</text>
</comment>
<evidence type="ECO:0000256" key="6">
    <source>
        <dbReference type="ARBA" id="ARBA00022801"/>
    </source>
</evidence>
<dbReference type="InterPro" id="IPR013128">
    <property type="entry name" value="Peptidase_C1A"/>
</dbReference>
<dbReference type="PANTHER" id="PTHR12411">
    <property type="entry name" value="CYSTEINE PROTEASE FAMILY C1-RELATED"/>
    <property type="match status" value="1"/>
</dbReference>
<dbReference type="InParanoid" id="A0A3P8V1V4"/>
<keyword evidence="4" id="KW-0645">Protease</keyword>
<dbReference type="AlphaFoldDB" id="A0A3P8V1V4"/>
<evidence type="ECO:0000256" key="7">
    <source>
        <dbReference type="ARBA" id="ARBA00022807"/>
    </source>
</evidence>
<keyword evidence="9" id="KW-1015">Disulfide bond</keyword>
<sequence>MAQLQLFVVMLLMLVVTGRHFVSKRPRCYQPGPRKRDFGVKTAPRPHEILNLIQLPKSWDWRNVNGVNYASTTRNQHIPQYCGSCWAHGSTSAMADRINIKRKGVWPSAYLSVQHVLDCADSGTCHGGDHAPVWEYAHTNGIPDETCNNYQAIDQECEPFNACGTCTTFGKCSTVRNYTMWQVGDFGVISGPADMKAEIFTGGPISCGIMATDKLDAYTGGLYSEYVESPDINHIVSVAGWGVENGTEYWIVRNSWGEPWGERGWLRIVTSAYKGGSGSKFNLALEEDCVYGDVIMVGRKLQPWTAGEHELKRKKFNCCVDVTLTETCQVIKLFTIDKNLPQLVFPS</sequence>
<dbReference type="CDD" id="cd02698">
    <property type="entry name" value="Peptidase_C1A_CathepsinX"/>
    <property type="match status" value="1"/>
</dbReference>
<protein>
    <recommendedName>
        <fullName evidence="12">Cathepsin Z</fullName>
        <ecNumber evidence="3">3.4.18.1</ecNumber>
    </recommendedName>
</protein>
<dbReference type="GO" id="GO:0006508">
    <property type="term" value="P:proteolysis"/>
    <property type="evidence" value="ECO:0007669"/>
    <property type="project" value="UniProtKB-KW"/>
</dbReference>
<dbReference type="PROSITE" id="PS00640">
    <property type="entry name" value="THIOL_PROTEASE_ASN"/>
    <property type="match status" value="1"/>
</dbReference>
<evidence type="ECO:0000256" key="2">
    <source>
        <dbReference type="ARBA" id="ARBA00008455"/>
    </source>
</evidence>
<evidence type="ECO:0000256" key="3">
    <source>
        <dbReference type="ARBA" id="ARBA00012516"/>
    </source>
</evidence>